<dbReference type="VEuPathDB" id="VectorBase:AATE005386"/>
<evidence type="ECO:0000256" key="1">
    <source>
        <dbReference type="SAM" id="MobiDB-lite"/>
    </source>
</evidence>
<feature type="compositionally biased region" description="Basic and acidic residues" evidence="1">
    <location>
        <begin position="97"/>
        <end position="107"/>
    </location>
</feature>
<feature type="region of interest" description="Disordered" evidence="1">
    <location>
        <begin position="1"/>
        <end position="22"/>
    </location>
</feature>
<reference evidence="3" key="1">
    <citation type="submission" date="2022-08" db="UniProtKB">
        <authorList>
            <consortium name="EnsemblMetazoa"/>
        </authorList>
    </citation>
    <scope>IDENTIFICATION</scope>
    <source>
        <strain evidence="3">EBRO</strain>
    </source>
</reference>
<dbReference type="Pfam" id="PF21549">
    <property type="entry name" value="PRDM2_PR"/>
    <property type="match status" value="1"/>
</dbReference>
<dbReference type="STRING" id="41427.A0A182ITV5"/>
<dbReference type="Gene3D" id="2.170.270.10">
    <property type="entry name" value="SET domain"/>
    <property type="match status" value="1"/>
</dbReference>
<dbReference type="InterPro" id="IPR046341">
    <property type="entry name" value="SET_dom_sf"/>
</dbReference>
<evidence type="ECO:0000259" key="2">
    <source>
        <dbReference type="Pfam" id="PF21549"/>
    </source>
</evidence>
<name>A0A182ITV5_ANOAO</name>
<evidence type="ECO:0000313" key="3">
    <source>
        <dbReference type="EnsemblMetazoa" id="AATE005386-PA.1"/>
    </source>
</evidence>
<dbReference type="AlphaFoldDB" id="A0A182ITV5"/>
<dbReference type="EnsemblMetazoa" id="AATE005386-RA">
    <property type="protein sequence ID" value="AATE005386-PA.1"/>
    <property type="gene ID" value="AATE005386"/>
</dbReference>
<accession>A0A182ITV5</accession>
<dbReference type="GO" id="GO:0008276">
    <property type="term" value="F:protein methyltransferase activity"/>
    <property type="evidence" value="ECO:0007669"/>
    <property type="project" value="UniProtKB-ARBA"/>
</dbReference>
<organism evidence="3">
    <name type="scientific">Anopheles atroparvus</name>
    <name type="common">European mosquito</name>
    <dbReference type="NCBI Taxonomy" id="41427"/>
    <lineage>
        <taxon>Eukaryota</taxon>
        <taxon>Metazoa</taxon>
        <taxon>Ecdysozoa</taxon>
        <taxon>Arthropoda</taxon>
        <taxon>Hexapoda</taxon>
        <taxon>Insecta</taxon>
        <taxon>Pterygota</taxon>
        <taxon>Neoptera</taxon>
        <taxon>Endopterygota</taxon>
        <taxon>Diptera</taxon>
        <taxon>Nematocera</taxon>
        <taxon>Culicoidea</taxon>
        <taxon>Culicidae</taxon>
        <taxon>Anophelinae</taxon>
        <taxon>Anopheles</taxon>
    </lineage>
</organism>
<dbReference type="GO" id="GO:0008757">
    <property type="term" value="F:S-adenosylmethionine-dependent methyltransferase activity"/>
    <property type="evidence" value="ECO:0007669"/>
    <property type="project" value="UniProtKB-ARBA"/>
</dbReference>
<dbReference type="GO" id="GO:0008170">
    <property type="term" value="F:N-methyltransferase activity"/>
    <property type="evidence" value="ECO:0007669"/>
    <property type="project" value="UniProtKB-ARBA"/>
</dbReference>
<dbReference type="InterPro" id="IPR001214">
    <property type="entry name" value="SET_dom"/>
</dbReference>
<feature type="domain" description="SET" evidence="2">
    <location>
        <begin position="38"/>
        <end position="90"/>
    </location>
</feature>
<sequence>MIAHVPVLRSQPVVRPGEEPAGKRSLSLREVIDLDKRGWLDATPESTNWMKHIRSTSSSSEEVNVQHFLKDGHLWYEVICDISPGRELLLGPKVPLHPRDGQDERSSELGSGE</sequence>
<feature type="region of interest" description="Disordered" evidence="1">
    <location>
        <begin position="92"/>
        <end position="113"/>
    </location>
</feature>
<protein>
    <recommendedName>
        <fullName evidence="2">SET domain-containing protein</fullName>
    </recommendedName>
</protein>
<proteinExistence type="predicted"/>